<dbReference type="AlphaFoldDB" id="A0A9N9RUC2"/>
<name>A0A9N9RUC2_9DIPT</name>
<reference evidence="2" key="2">
    <citation type="submission" date="2022-10" db="EMBL/GenBank/DDBJ databases">
        <authorList>
            <consortium name="ENA_rothamsted_submissions"/>
            <consortium name="culmorum"/>
            <person name="King R."/>
        </authorList>
    </citation>
    <scope>NUCLEOTIDE SEQUENCE</scope>
</reference>
<reference evidence="2" key="1">
    <citation type="submission" date="2022-01" db="EMBL/GenBank/DDBJ databases">
        <authorList>
            <person name="King R."/>
        </authorList>
    </citation>
    <scope>NUCLEOTIDE SEQUENCE</scope>
</reference>
<dbReference type="EMBL" id="OU895878">
    <property type="protein sequence ID" value="CAG9803640.1"/>
    <property type="molecule type" value="Genomic_DNA"/>
</dbReference>
<keyword evidence="3" id="KW-1185">Reference proteome</keyword>
<proteinExistence type="predicted"/>
<evidence type="ECO:0000313" key="2">
    <source>
        <dbReference type="EMBL" id="CAG9803640.1"/>
    </source>
</evidence>
<feature type="signal peptide" evidence="1">
    <location>
        <begin position="1"/>
        <end position="18"/>
    </location>
</feature>
<accession>A0A9N9RUC2</accession>
<keyword evidence="1" id="KW-0732">Signal</keyword>
<dbReference type="OrthoDB" id="10597944at2759"/>
<gene>
    <name evidence="2" type="ORF">CHIRRI_LOCUS6538</name>
</gene>
<organism evidence="2 3">
    <name type="scientific">Chironomus riparius</name>
    <dbReference type="NCBI Taxonomy" id="315576"/>
    <lineage>
        <taxon>Eukaryota</taxon>
        <taxon>Metazoa</taxon>
        <taxon>Ecdysozoa</taxon>
        <taxon>Arthropoda</taxon>
        <taxon>Hexapoda</taxon>
        <taxon>Insecta</taxon>
        <taxon>Pterygota</taxon>
        <taxon>Neoptera</taxon>
        <taxon>Endopterygota</taxon>
        <taxon>Diptera</taxon>
        <taxon>Nematocera</taxon>
        <taxon>Chironomoidea</taxon>
        <taxon>Chironomidae</taxon>
        <taxon>Chironominae</taxon>
        <taxon>Chironomus</taxon>
    </lineage>
</organism>
<feature type="chain" id="PRO_5040248663" evidence="1">
    <location>
        <begin position="19"/>
        <end position="208"/>
    </location>
</feature>
<evidence type="ECO:0000313" key="3">
    <source>
        <dbReference type="Proteomes" id="UP001153620"/>
    </source>
</evidence>
<sequence>MKTVQFIIIYFVIDFISAAPKQLISWNANEKTLISKSMGIPKVMTPNNDTHKLKRNDRLVFEGPVYSPNTDKIYFPDDNIDANKVIDDNEKVYSTTVKSISTTKNIISTTEDNYITEINNSTEIDEDDDDEIDFSASFTPNTLIQPLNTNFQTTQPTVITSLYAICSAEHSIRASWHLGSNATSGTHTFPNGTKVQYAECRVVVITHP</sequence>
<protein>
    <submittedName>
        <fullName evidence="2">Uncharacterized protein</fullName>
    </submittedName>
</protein>
<dbReference type="Proteomes" id="UP001153620">
    <property type="component" value="Chromosome 2"/>
</dbReference>
<evidence type="ECO:0000256" key="1">
    <source>
        <dbReference type="SAM" id="SignalP"/>
    </source>
</evidence>